<dbReference type="GO" id="GO:0003677">
    <property type="term" value="F:DNA binding"/>
    <property type="evidence" value="ECO:0007669"/>
    <property type="project" value="UniProtKB-KW"/>
</dbReference>
<dbReference type="Pfam" id="PF07729">
    <property type="entry name" value="FCD"/>
    <property type="match status" value="1"/>
</dbReference>
<dbReference type="SUPFAM" id="SSF48008">
    <property type="entry name" value="GntR ligand-binding domain-like"/>
    <property type="match status" value="1"/>
</dbReference>
<dbReference type="HOGENOM" id="CLU_017584_5_1_5"/>
<dbReference type="InterPro" id="IPR000524">
    <property type="entry name" value="Tscrpt_reg_HTH_GntR"/>
</dbReference>
<feature type="domain" description="HTH gntR-type" evidence="4">
    <location>
        <begin position="15"/>
        <end position="82"/>
    </location>
</feature>
<dbReference type="PROSITE" id="PS50949">
    <property type="entry name" value="HTH_GNTR"/>
    <property type="match status" value="1"/>
</dbReference>
<keyword evidence="2" id="KW-0238">DNA-binding</keyword>
<reference evidence="5" key="1">
    <citation type="submission" date="2006-06" db="EMBL/GenBank/DDBJ databases">
        <title>Complete sequence of chromosome of Chelativorans sp. BNC1.</title>
        <authorList>
            <consortium name="US DOE Joint Genome Institute"/>
            <person name="Copeland A."/>
            <person name="Lucas S."/>
            <person name="Lapidus A."/>
            <person name="Barry K."/>
            <person name="Detter J.C."/>
            <person name="Glavina del Rio T."/>
            <person name="Hammon N."/>
            <person name="Israni S."/>
            <person name="Dalin E."/>
            <person name="Tice H."/>
            <person name="Pitluck S."/>
            <person name="Chertkov O."/>
            <person name="Brettin T."/>
            <person name="Bruce D."/>
            <person name="Han C."/>
            <person name="Tapia R."/>
            <person name="Gilna P."/>
            <person name="Schmutz J."/>
            <person name="Larimer F."/>
            <person name="Land M."/>
            <person name="Hauser L."/>
            <person name="Kyrpides N."/>
            <person name="Mikhailova N."/>
            <person name="Richardson P."/>
        </authorList>
    </citation>
    <scope>NUCLEOTIDE SEQUENCE</scope>
    <source>
        <strain evidence="5">BNC1</strain>
    </source>
</reference>
<dbReference type="SUPFAM" id="SSF46785">
    <property type="entry name" value="Winged helix' DNA-binding domain"/>
    <property type="match status" value="1"/>
</dbReference>
<evidence type="ECO:0000256" key="3">
    <source>
        <dbReference type="ARBA" id="ARBA00023163"/>
    </source>
</evidence>
<evidence type="ECO:0000256" key="1">
    <source>
        <dbReference type="ARBA" id="ARBA00023015"/>
    </source>
</evidence>
<dbReference type="OrthoDB" id="9816161at2"/>
<sequence>MDDEILQQSEFAHYIGREAETARAIEEDIIFGRLPPGTRLVEDTLLARFGGTRHLIRQALVQLERTGLVVRERNKSAVVRTLSIDEVNKIYEIRELLHRKAAMLIRLPAKETLIERLSVIQASYERHAAEGNLRGVHEANDLFHLTMFAECGNEYLLEEIRRFMLLSLPVRAGSIADAGMRTISTEHHRLMINMLRGRDNWLLAELCVAHLNPSRQHYLERAGMASPLR</sequence>
<dbReference type="Pfam" id="PF00392">
    <property type="entry name" value="GntR"/>
    <property type="match status" value="1"/>
</dbReference>
<dbReference type="InterPro" id="IPR036388">
    <property type="entry name" value="WH-like_DNA-bd_sf"/>
</dbReference>
<dbReference type="PANTHER" id="PTHR43537:SF49">
    <property type="entry name" value="TRANSCRIPTIONAL REGULATORY PROTEIN"/>
    <property type="match status" value="1"/>
</dbReference>
<dbReference type="Gene3D" id="1.10.10.10">
    <property type="entry name" value="Winged helix-like DNA-binding domain superfamily/Winged helix DNA-binding domain"/>
    <property type="match status" value="1"/>
</dbReference>
<organism evidence="5">
    <name type="scientific">Chelativorans sp. (strain BNC1)</name>
    <dbReference type="NCBI Taxonomy" id="266779"/>
    <lineage>
        <taxon>Bacteria</taxon>
        <taxon>Pseudomonadati</taxon>
        <taxon>Pseudomonadota</taxon>
        <taxon>Alphaproteobacteria</taxon>
        <taxon>Hyphomicrobiales</taxon>
        <taxon>Phyllobacteriaceae</taxon>
        <taxon>Chelativorans</taxon>
    </lineage>
</organism>
<dbReference type="SMART" id="SM00895">
    <property type="entry name" value="FCD"/>
    <property type="match status" value="1"/>
</dbReference>
<dbReference type="SMART" id="SM00345">
    <property type="entry name" value="HTH_GNTR"/>
    <property type="match status" value="1"/>
</dbReference>
<dbReference type="EMBL" id="CP000390">
    <property type="protein sequence ID" value="ABG65127.1"/>
    <property type="molecule type" value="Genomic_DNA"/>
</dbReference>
<dbReference type="PANTHER" id="PTHR43537">
    <property type="entry name" value="TRANSCRIPTIONAL REGULATOR, GNTR FAMILY"/>
    <property type="match status" value="1"/>
</dbReference>
<proteinExistence type="predicted"/>
<protein>
    <submittedName>
        <fullName evidence="5">Transcriptional regulator, GntR family</fullName>
    </submittedName>
</protein>
<keyword evidence="3" id="KW-0804">Transcription</keyword>
<name>Q11BU8_CHESB</name>
<keyword evidence="1" id="KW-0805">Transcription regulation</keyword>
<evidence type="ECO:0000313" key="5">
    <source>
        <dbReference type="EMBL" id="ABG65127.1"/>
    </source>
</evidence>
<accession>Q11BU8</accession>
<dbReference type="InterPro" id="IPR008920">
    <property type="entry name" value="TF_FadR/GntR_C"/>
</dbReference>
<evidence type="ECO:0000259" key="4">
    <source>
        <dbReference type="PROSITE" id="PS50949"/>
    </source>
</evidence>
<dbReference type="InterPro" id="IPR011711">
    <property type="entry name" value="GntR_C"/>
</dbReference>
<dbReference type="eggNOG" id="COG1802">
    <property type="taxonomic scope" value="Bacteria"/>
</dbReference>
<dbReference type="STRING" id="266779.Meso_3759"/>
<evidence type="ECO:0000256" key="2">
    <source>
        <dbReference type="ARBA" id="ARBA00023125"/>
    </source>
</evidence>
<dbReference type="KEGG" id="mes:Meso_3759"/>
<dbReference type="Gene3D" id="1.20.120.530">
    <property type="entry name" value="GntR ligand-binding domain-like"/>
    <property type="match status" value="1"/>
</dbReference>
<dbReference type="AlphaFoldDB" id="Q11BU8"/>
<gene>
    <name evidence="5" type="ordered locus">Meso_3759</name>
</gene>
<dbReference type="InterPro" id="IPR036390">
    <property type="entry name" value="WH_DNA-bd_sf"/>
</dbReference>
<dbReference type="GO" id="GO:0003700">
    <property type="term" value="F:DNA-binding transcription factor activity"/>
    <property type="evidence" value="ECO:0007669"/>
    <property type="project" value="InterPro"/>
</dbReference>